<dbReference type="GO" id="GO:0004805">
    <property type="term" value="F:trehalose-phosphatase activity"/>
    <property type="evidence" value="ECO:0007669"/>
    <property type="project" value="TreeGrafter"/>
</dbReference>
<comment type="caution">
    <text evidence="3">The sequence shown here is derived from an EMBL/GenBank/DDBJ whole genome shotgun (WGS) entry which is preliminary data.</text>
</comment>
<dbReference type="NCBIfam" id="TIGR00685">
    <property type="entry name" value="T6PP"/>
    <property type="match status" value="1"/>
</dbReference>
<evidence type="ECO:0000256" key="1">
    <source>
        <dbReference type="ARBA" id="ARBA00006330"/>
    </source>
</evidence>
<dbReference type="GO" id="GO:0003825">
    <property type="term" value="F:alpha,alpha-trehalose-phosphate synthase (UDP-forming) activity"/>
    <property type="evidence" value="ECO:0007669"/>
    <property type="project" value="TreeGrafter"/>
</dbReference>
<dbReference type="InterPro" id="IPR003337">
    <property type="entry name" value="Trehalose_PPase"/>
</dbReference>
<dbReference type="CDD" id="cd01627">
    <property type="entry name" value="HAD_TPP"/>
    <property type="match status" value="1"/>
</dbReference>
<dbReference type="Pfam" id="PF00982">
    <property type="entry name" value="Glyco_transf_20"/>
    <property type="match status" value="1"/>
</dbReference>
<evidence type="ECO:0000256" key="2">
    <source>
        <dbReference type="ARBA" id="ARBA00008799"/>
    </source>
</evidence>
<dbReference type="GO" id="GO:0005829">
    <property type="term" value="C:cytosol"/>
    <property type="evidence" value="ECO:0007669"/>
    <property type="project" value="TreeGrafter"/>
</dbReference>
<dbReference type="PANTHER" id="PTHR10788">
    <property type="entry name" value="TREHALOSE-6-PHOSPHATE SYNTHASE"/>
    <property type="match status" value="1"/>
</dbReference>
<accession>A0A369MFM1</accession>
<reference evidence="3 4" key="1">
    <citation type="journal article" date="2018" name="Elife">
        <title>Discovery and characterization of a prevalent human gut bacterial enzyme sufficient for the inactivation of a family of plant toxins.</title>
        <authorList>
            <person name="Koppel N."/>
            <person name="Bisanz J.E."/>
            <person name="Pandelia M.E."/>
            <person name="Turnbaugh P.J."/>
            <person name="Balskus E.P."/>
        </authorList>
    </citation>
    <scope>NUCLEOTIDE SEQUENCE [LARGE SCALE GENOMIC DNA]</scope>
    <source>
        <strain evidence="3 4">W1 BHI 6</strain>
    </source>
</reference>
<dbReference type="InterPro" id="IPR001830">
    <property type="entry name" value="Glyco_trans_20"/>
</dbReference>
<organism evidence="3 4">
    <name type="scientific">Eggerthella lenta</name>
    <name type="common">Eubacterium lentum</name>
    <dbReference type="NCBI Taxonomy" id="84112"/>
    <lineage>
        <taxon>Bacteria</taxon>
        <taxon>Bacillati</taxon>
        <taxon>Actinomycetota</taxon>
        <taxon>Coriobacteriia</taxon>
        <taxon>Eggerthellales</taxon>
        <taxon>Eggerthellaceae</taxon>
        <taxon>Eggerthella</taxon>
    </lineage>
</organism>
<dbReference type="Gene3D" id="3.40.50.1000">
    <property type="entry name" value="HAD superfamily/HAD-like"/>
    <property type="match status" value="1"/>
</dbReference>
<dbReference type="SUPFAM" id="SSF53756">
    <property type="entry name" value="UDP-Glycosyltransferase/glycogen phosphorylase"/>
    <property type="match status" value="1"/>
</dbReference>
<dbReference type="CDD" id="cd03788">
    <property type="entry name" value="GT20_TPS"/>
    <property type="match status" value="1"/>
</dbReference>
<comment type="similarity">
    <text evidence="1">In the C-terminal section; belongs to the trehalose phosphatase family.</text>
</comment>
<dbReference type="Gene3D" id="3.40.50.2000">
    <property type="entry name" value="Glycogen Phosphorylase B"/>
    <property type="match status" value="2"/>
</dbReference>
<dbReference type="InterPro" id="IPR006379">
    <property type="entry name" value="HAD-SF_hydro_IIB"/>
</dbReference>
<gene>
    <name evidence="3" type="ORF">C1875_08155</name>
</gene>
<dbReference type="GO" id="GO:0005992">
    <property type="term" value="P:trehalose biosynthetic process"/>
    <property type="evidence" value="ECO:0007669"/>
    <property type="project" value="InterPro"/>
</dbReference>
<dbReference type="Gene3D" id="3.30.70.1020">
    <property type="entry name" value="Trehalose-6-phosphate phosphatase related protein, domain 2"/>
    <property type="match status" value="1"/>
</dbReference>
<sequence length="788" mass="88187">MPNTHFPAATLLRDTPLPLPLARIDRPREESAAARRAQHDARSVVAPEAGRLIIVSNRLPYRFEDDGEGGFELERSVGGLATGLGPLHEQDGNLWIGWADADAGMDDDERARLAAAFDERDCRAVFLDDRDAEAYYEGFSNSAIWPLFHGFPQFTRFNEEEWEAYRRVNERFCEAVLAEARPGDTLWIQDYHLMLLPSMLLEALPDASIGFFLHIPFPDYETFRTLPWRDEIVRGVLGADLIGFHAFDYVRHFLSSCRRVAGIENTSGTLTVDGRVVQVDAFPLGIDYARFRDAARTPEVQAAVETLAAEKGHEGCKVMLSVERLDYSKGIPERLDAFDAFLDKHPEWKGRVVLMLVTVPSRENVASYRALKKRIDELVGQVNGKHSTMDWTPVDYYYRSLPFEQLVSLYAASDVMLVTPLRDGMNLVCKEYLACHDGDGGVLVLSEMAGASYELHEALCVNPFDRAGIARAMQEALTMPPDEQRKRNAPMQQRLARYTSKKWAREFLDAVADVKRRQAGMSAHLLGPTSAGRLLEAYRRADRRALLLDYDGTLMPFSDDPARVAPDERLLDVLARLGGSADNDVVVVSGRDHATLEAWLGRLPVDLVAEHGVWFAAQADGGTASERAWTLQEPLDNSWKDAIRPVLADFVDRTPGSLLEEKDYSLVWHYRMCSQELAERRVIEIRCALGDGLADRGIALMDGNKVIEVKPRGVDKGHAAHRWFRDPAYGFLLAAGDDRTDEDVFEAAPDDAWTVKIGGGPTRARFALKNSAEMRQLLEAMAEAEPVR</sequence>
<dbReference type="SUPFAM" id="SSF56784">
    <property type="entry name" value="HAD-like"/>
    <property type="match status" value="1"/>
</dbReference>
<dbReference type="Pfam" id="PF02358">
    <property type="entry name" value="Trehalose_PPase"/>
    <property type="match status" value="1"/>
</dbReference>
<name>A0A369MFM1_EGGLN</name>
<dbReference type="InterPro" id="IPR023214">
    <property type="entry name" value="HAD_sf"/>
</dbReference>
<protein>
    <submittedName>
        <fullName evidence="3">Bifunctional alpha,alpha-trehalose-phosphate synthase (UDP-forming)/trehalose-phosphatase</fullName>
    </submittedName>
</protein>
<evidence type="ECO:0000313" key="3">
    <source>
        <dbReference type="EMBL" id="RDB70338.1"/>
    </source>
</evidence>
<dbReference type="EMBL" id="PPTU01000010">
    <property type="protein sequence ID" value="RDB70338.1"/>
    <property type="molecule type" value="Genomic_DNA"/>
</dbReference>
<evidence type="ECO:0000313" key="4">
    <source>
        <dbReference type="Proteomes" id="UP000253970"/>
    </source>
</evidence>
<dbReference type="NCBIfam" id="NF011071">
    <property type="entry name" value="PRK14501.1"/>
    <property type="match status" value="1"/>
</dbReference>
<proteinExistence type="inferred from homology"/>
<comment type="similarity">
    <text evidence="2">Belongs to the glycosyltransferase 20 family.</text>
</comment>
<dbReference type="AlphaFoldDB" id="A0A369MFM1"/>
<dbReference type="InterPro" id="IPR036412">
    <property type="entry name" value="HAD-like_sf"/>
</dbReference>
<dbReference type="NCBIfam" id="TIGR01484">
    <property type="entry name" value="HAD-SF-IIB"/>
    <property type="match status" value="1"/>
</dbReference>
<dbReference type="PANTHER" id="PTHR10788:SF106">
    <property type="entry name" value="BCDNA.GH08860"/>
    <property type="match status" value="1"/>
</dbReference>
<dbReference type="RefSeq" id="WP_021409964.1">
    <property type="nucleotide sequence ID" value="NZ_BQNE01000002.1"/>
</dbReference>
<dbReference type="Proteomes" id="UP000253970">
    <property type="component" value="Unassembled WGS sequence"/>
</dbReference>